<evidence type="ECO:0000313" key="2">
    <source>
        <dbReference type="Proteomes" id="UP001319180"/>
    </source>
</evidence>
<keyword evidence="2" id="KW-1185">Reference proteome</keyword>
<accession>A0AAP2DJJ5</accession>
<comment type="caution">
    <text evidence="1">The sequence shown here is derived from an EMBL/GenBank/DDBJ whole genome shotgun (WGS) entry which is preliminary data.</text>
</comment>
<name>A0AAP2DJJ5_9BACT</name>
<dbReference type="InterPro" id="IPR027417">
    <property type="entry name" value="P-loop_NTPase"/>
</dbReference>
<evidence type="ECO:0000313" key="1">
    <source>
        <dbReference type="EMBL" id="MBT1690657.1"/>
    </source>
</evidence>
<dbReference type="EMBL" id="JAHESC010000077">
    <property type="protein sequence ID" value="MBT1690657.1"/>
    <property type="molecule type" value="Genomic_DNA"/>
</dbReference>
<reference evidence="1 2" key="1">
    <citation type="submission" date="2021-05" db="EMBL/GenBank/DDBJ databases">
        <title>A Polyphasic approach of four new species of the genus Ohtaekwangia: Ohtaekwangia histidinii sp. nov., Ohtaekwangia cretensis sp. nov., Ohtaekwangia indiensis sp. nov., Ohtaekwangia reichenbachii sp. nov. from diverse environment.</title>
        <authorList>
            <person name="Octaviana S."/>
        </authorList>
    </citation>
    <scope>NUCLEOTIDE SEQUENCE [LARGE SCALE GENOMIC DNA]</scope>
    <source>
        <strain evidence="1 2">PWU37</strain>
    </source>
</reference>
<dbReference type="Proteomes" id="UP001319180">
    <property type="component" value="Unassembled WGS sequence"/>
</dbReference>
<evidence type="ECO:0008006" key="3">
    <source>
        <dbReference type="Google" id="ProtNLM"/>
    </source>
</evidence>
<dbReference type="SUPFAM" id="SSF52540">
    <property type="entry name" value="P-loop containing nucleoside triphosphate hydrolases"/>
    <property type="match status" value="1"/>
</dbReference>
<sequence>MSNDLVAYSRAGDVFHYRWAARRCLHLIYPNSKLTEIAVEGSAESQMEGEYVIDVAEYYLDAVNKRIDYYQLKHTTVRQDQHFTLSNFKDTFEGFSRRFVQHRQQSPGPASVSFTILTNRKISDNFKTNISDIAAGMSAEPDFIRVLTSYVNLAPDELKLFCQSLRFEDSEGDYNVQKQELRAEIAQLVAGSIDNAQITNLIELVVEKVLPHTNNKITREDVLKRFGITSERDLYPAPPELGKLENVIVRAQHAGVITDILASPYTRIIHAPGGVGKTVFCQQFIEFLPKGSLGIIYDCFGSGKYRNPSGPRHRHRDALVQIGNELAAKGLCDPILIQDSTLDEKIIRMFLDRLRVACTSLRKLTSDAQLIIIVDAADNAEMAAAELGTRCFARELLREQMPEGCKLVMLCRPERINLLQPPSSVVTSELHPFSGIETTEHLRKWFAQASDYDGTEFHRLTGGNPRVQANALHASYATVSDLLSSLGPAGTTVEAQIEMQLKAAVSKIKDLYPSDFYDPIESICLGLASLSPYIPITVLAEAAGVQAAHVRSFVADIGRALWISDSSVQFRDEPTETWFRKTYLAQTSDYEKYIVRLEPLATTSSYVAEVLPQLYLQAGQYPKLIEIALSDRYLPENNPIDARTIRVYRLQFAFKAALRSRQYKDAIQLAMRAGEEVAGNQRQLSLLKGNIDLITTLQSNEKVQEFAFKRMLASGWIGSENIYSASLLSSIPDYHGEARGYLRAAQNWLRLYFEEVDARPDRNHHDDLLNDRDILEMAYAALNIQGVVACVRFISGFKQTEAIYRVISLLIRRLVDLGRFAEVDQLAERAKTQVYFVLALNDELQKIGRRPERSVVASCLILLCSKRTRIDKTNPDRINSSLNSAIASLVESCCFYKLEENEILRVLNHYIPIQASHSVGSRHFGEQRTEYLRAMAIRSLFSRQAVLDFDSMLPSNLKRDKPDHHIGSQIKEFKEVVSALFPYFQLLAKLIFDPDLNVVNEIDKVIEESRKVRQHRYSSRDMIPREISSVLSTILILNGKAEPASIGLFYDRLLATDQDFNVYGRLNLLRAAYRAAHLAELKDRLETSTHKSVEDMQEDEVEMISGRYISLCRAVLISSPNDAAAYFDEAITIASKFGDEIVDRWEAVVSLGERAAANGGTSNELAYRFIRCAEAVGTLSREKHWDRAGAMAVCAQMSPGIAFAALSRMRDRHVARFELQLKSLLSTLLGTGKISAAMGWAMIRFLETHYEPGFLSLCLDATASSEVKEAILSDAVRLLQLEGATAECWLKIHKIAVDHNLNNDGLDAIISAVKRPQPTTEQDRKDEQMSDTTVELKWDDVFLQDDIASIAGFQRIFARFRNRPKAPNWTQTTHVLLSQCLFRLPEARIPDFLDVLLENEWIGRYDFQQFVETIPQAWRTRAGFRRLWPGLLIKAGRRFAPDLAIRYGFRSFSESILVDAQEIDKLKEGVVSGLADGFDLASADMFFGFSTMASTLVSAQQAAELLDFSVSRFEIHINDSLGDGPWQYWLDVPDDVNNAVGGFLWSALGSPRATERWNAVHCVRMLAEFKCEAVFDALVGWFESDGAGAFGARSYSFYSLHARLYALVAFSRISLTLPAMLMKHSQLFVLYALKYTHVLVQYYAGKTIENIEKFAPGTYAPNVLEAVRNLGVGSLSDHEVAYSFQTDSFWHQSGNIDGTLEYNFAWDFDQYWFAPLGRVFGVPMNQIEELATEVIRKDWRAGHSGNYNDDPRRDLWNRASNERETGHDKSGYPQTDDLSFYFSYHALMVVAAKLIRQMPILLRNDGCENPWQDWLADHLLSLPDGKWLADHRGPVPLNRPEWVLNENMDRMVWKSSIKEGDFLAILKDSGSGDSLDVVVKGGWSERKREKIESFRISSALVSKETSNALMMALANCSDPSDFKLPDYDEDNMEIDSESFFLKGWIDDWSASKGPYENDPYAEELAFPPFSLGKSYRDRLNLVEEPDGYSTRHNESNQVVLRCDTWSSEKSDRDEHPDQEGMVLRANLDFLRQLCATVDCDIIFEVSIQRDVRFKYNEGQNEYSRGQNRIFILSQDGEFRTTETN</sequence>
<dbReference type="RefSeq" id="WP_254094318.1">
    <property type="nucleotide sequence ID" value="NZ_JAHESC010000077.1"/>
</dbReference>
<gene>
    <name evidence="1" type="ORF">KK078_29095</name>
</gene>
<organism evidence="1 2">
    <name type="scientific">Dawidia soli</name>
    <dbReference type="NCBI Taxonomy" id="2782352"/>
    <lineage>
        <taxon>Bacteria</taxon>
        <taxon>Pseudomonadati</taxon>
        <taxon>Bacteroidota</taxon>
        <taxon>Cytophagia</taxon>
        <taxon>Cytophagales</taxon>
        <taxon>Chryseotaleaceae</taxon>
        <taxon>Dawidia</taxon>
    </lineage>
</organism>
<proteinExistence type="predicted"/>
<protein>
    <recommendedName>
        <fullName evidence="3">ATP-binding protein</fullName>
    </recommendedName>
</protein>